<keyword evidence="6" id="KW-1185">Reference proteome</keyword>
<dbReference type="InterPro" id="IPR011991">
    <property type="entry name" value="ArsR-like_HTH"/>
</dbReference>
<name>A0ABV2JA31_9FIRM</name>
<dbReference type="RefSeq" id="WP_354368271.1">
    <property type="nucleotide sequence ID" value="NZ_JBEPMA010000006.1"/>
</dbReference>
<evidence type="ECO:0000256" key="1">
    <source>
        <dbReference type="ARBA" id="ARBA00023015"/>
    </source>
</evidence>
<dbReference type="SUPFAM" id="SSF46785">
    <property type="entry name" value="Winged helix' DNA-binding domain"/>
    <property type="match status" value="1"/>
</dbReference>
<dbReference type="PROSITE" id="PS50995">
    <property type="entry name" value="HTH_MARR_2"/>
    <property type="match status" value="1"/>
</dbReference>
<evidence type="ECO:0000256" key="2">
    <source>
        <dbReference type="ARBA" id="ARBA00023125"/>
    </source>
</evidence>
<feature type="domain" description="HTH marR-type" evidence="4">
    <location>
        <begin position="31"/>
        <end position="173"/>
    </location>
</feature>
<dbReference type="CDD" id="cd00090">
    <property type="entry name" value="HTH_ARSR"/>
    <property type="match status" value="1"/>
</dbReference>
<dbReference type="Gene3D" id="1.10.10.10">
    <property type="entry name" value="Winged helix-like DNA-binding domain superfamily/Winged helix DNA-binding domain"/>
    <property type="match status" value="1"/>
</dbReference>
<proteinExistence type="predicted"/>
<dbReference type="PANTHER" id="PTHR35790">
    <property type="entry name" value="HTH-TYPE TRANSCRIPTIONAL REGULATOR PCHR"/>
    <property type="match status" value="1"/>
</dbReference>
<evidence type="ECO:0000313" key="5">
    <source>
        <dbReference type="EMBL" id="MET3617637.1"/>
    </source>
</evidence>
<dbReference type="SMART" id="SM00347">
    <property type="entry name" value="HTH_MARR"/>
    <property type="match status" value="1"/>
</dbReference>
<dbReference type="EMBL" id="JBEPMA010000006">
    <property type="protein sequence ID" value="MET3617637.1"/>
    <property type="molecule type" value="Genomic_DNA"/>
</dbReference>
<protein>
    <submittedName>
        <fullName evidence="5">DNA-binding MarR family transcriptional regulator</fullName>
    </submittedName>
</protein>
<dbReference type="Proteomes" id="UP001549162">
    <property type="component" value="Unassembled WGS sequence"/>
</dbReference>
<organism evidence="5 6">
    <name type="scientific">Peptoniphilus olsenii</name>
    <dbReference type="NCBI Taxonomy" id="411570"/>
    <lineage>
        <taxon>Bacteria</taxon>
        <taxon>Bacillati</taxon>
        <taxon>Bacillota</taxon>
        <taxon>Tissierellia</taxon>
        <taxon>Tissierellales</taxon>
        <taxon>Peptoniphilaceae</taxon>
        <taxon>Peptoniphilus</taxon>
    </lineage>
</organism>
<accession>A0ABV2JA31</accession>
<gene>
    <name evidence="5" type="ORF">ABID14_001271</name>
</gene>
<keyword evidence="2 5" id="KW-0238">DNA-binding</keyword>
<dbReference type="Pfam" id="PF01047">
    <property type="entry name" value="MarR"/>
    <property type="match status" value="1"/>
</dbReference>
<evidence type="ECO:0000259" key="4">
    <source>
        <dbReference type="PROSITE" id="PS50995"/>
    </source>
</evidence>
<dbReference type="InterPro" id="IPR036388">
    <property type="entry name" value="WH-like_DNA-bd_sf"/>
</dbReference>
<reference evidence="5 6" key="1">
    <citation type="submission" date="2024-06" db="EMBL/GenBank/DDBJ databases">
        <title>Genomic Encyclopedia of Type Strains, Phase IV (KMG-IV): sequencing the most valuable type-strain genomes for metagenomic binning, comparative biology and taxonomic classification.</title>
        <authorList>
            <person name="Goeker M."/>
        </authorList>
    </citation>
    <scope>NUCLEOTIDE SEQUENCE [LARGE SCALE GENOMIC DNA]</scope>
    <source>
        <strain evidence="5 6">DSM 21460</strain>
    </source>
</reference>
<dbReference type="InterPro" id="IPR052067">
    <property type="entry name" value="Metal_resp_HTH_trans_reg"/>
</dbReference>
<dbReference type="PROSITE" id="PS01117">
    <property type="entry name" value="HTH_MARR_1"/>
    <property type="match status" value="1"/>
</dbReference>
<dbReference type="InterPro" id="IPR000835">
    <property type="entry name" value="HTH_MarR-typ"/>
</dbReference>
<keyword evidence="3" id="KW-0804">Transcription</keyword>
<sequence>MNKDVYYTEIIDKWIDKNMEDDEASKKFDKLNKIMIPIYNFILAYSNYFNKRRDYGKGPKMTMIEIHILTQISDNPGITVTELAKIWNITTSAISQTVRKLIKQELIYRKNSTTDGKVFHLFTTALGKEVSISHKKCDNVDIVKTNKKLLEKFSVDDLIKFNEICEFYYNILYNSDNE</sequence>
<keyword evidence="1" id="KW-0805">Transcription regulation</keyword>
<dbReference type="InterPro" id="IPR036390">
    <property type="entry name" value="WH_DNA-bd_sf"/>
</dbReference>
<evidence type="ECO:0000313" key="6">
    <source>
        <dbReference type="Proteomes" id="UP001549162"/>
    </source>
</evidence>
<evidence type="ECO:0000256" key="3">
    <source>
        <dbReference type="ARBA" id="ARBA00023163"/>
    </source>
</evidence>
<dbReference type="GO" id="GO:0003677">
    <property type="term" value="F:DNA binding"/>
    <property type="evidence" value="ECO:0007669"/>
    <property type="project" value="UniProtKB-KW"/>
</dbReference>
<dbReference type="InterPro" id="IPR023187">
    <property type="entry name" value="Tscrpt_reg_MarR-type_CS"/>
</dbReference>
<comment type="caution">
    <text evidence="5">The sequence shown here is derived from an EMBL/GenBank/DDBJ whole genome shotgun (WGS) entry which is preliminary data.</text>
</comment>
<dbReference type="PANTHER" id="PTHR35790:SF4">
    <property type="entry name" value="HTH-TYPE TRANSCRIPTIONAL REGULATOR PCHR"/>
    <property type="match status" value="1"/>
</dbReference>